<accession>A0A561T6I2</accession>
<evidence type="ECO:0000256" key="1">
    <source>
        <dbReference type="SAM" id="Phobius"/>
    </source>
</evidence>
<dbReference type="OrthoDB" id="4515621at2"/>
<dbReference type="EMBL" id="VIWT01000004">
    <property type="protein sequence ID" value="TWF82731.1"/>
    <property type="molecule type" value="Genomic_DNA"/>
</dbReference>
<evidence type="ECO:0000313" key="3">
    <source>
        <dbReference type="Proteomes" id="UP000317940"/>
    </source>
</evidence>
<feature type="transmembrane region" description="Helical" evidence="1">
    <location>
        <begin position="144"/>
        <end position="167"/>
    </location>
</feature>
<feature type="transmembrane region" description="Helical" evidence="1">
    <location>
        <begin position="373"/>
        <end position="391"/>
    </location>
</feature>
<keyword evidence="1" id="KW-1133">Transmembrane helix</keyword>
<feature type="transmembrane region" description="Helical" evidence="1">
    <location>
        <begin position="212"/>
        <end position="235"/>
    </location>
</feature>
<feature type="transmembrane region" description="Helical" evidence="1">
    <location>
        <begin position="187"/>
        <end position="206"/>
    </location>
</feature>
<evidence type="ECO:0008006" key="4">
    <source>
        <dbReference type="Google" id="ProtNLM"/>
    </source>
</evidence>
<reference evidence="2 3" key="1">
    <citation type="submission" date="2019-06" db="EMBL/GenBank/DDBJ databases">
        <title>Sequencing the genomes of 1000 actinobacteria strains.</title>
        <authorList>
            <person name="Klenk H.-P."/>
        </authorList>
    </citation>
    <scope>NUCLEOTIDE SEQUENCE [LARGE SCALE GENOMIC DNA]</scope>
    <source>
        <strain evidence="2 3">DSM 44826</strain>
    </source>
</reference>
<organism evidence="2 3">
    <name type="scientific">Kitasatospora viridis</name>
    <dbReference type="NCBI Taxonomy" id="281105"/>
    <lineage>
        <taxon>Bacteria</taxon>
        <taxon>Bacillati</taxon>
        <taxon>Actinomycetota</taxon>
        <taxon>Actinomycetes</taxon>
        <taxon>Kitasatosporales</taxon>
        <taxon>Streptomycetaceae</taxon>
        <taxon>Kitasatospora</taxon>
    </lineage>
</organism>
<keyword evidence="3" id="KW-1185">Reference proteome</keyword>
<sequence length="405" mass="43708">MDDVPILLHELTFVPEGEDEIVIGRADIDSFAVFPLDAAAVVRRLQGGHTVPEVSHWYLTTYGEPADIPDLVETLRELRFVRDPADEDHDAPDGRVPSGGPVRWQALGRALFSWPAWLLYAALVAGAVLLAAGTPQLRPSPGKVFFSSSLVVIELVVFAGQLLGVAWHEGFHVLAGRRLGLPSRLSIGRRLSFVVFETTLVGLMGVPRGKRVLPFCAGLVADALFAAGLVCAAALDRTAGGAVGPFGRVACGLAYLTLLRMAWQFLAYMETDLYYVVATVLRCPDLHRLAREQLRSRFWRAVGRPQRAPDSSGVTDRDLRLARRYAPVVVLGGALTLGLVLLGVVPVLLGFAARLAHALGTGRTDDPHLWDSAFAASAILAQLALLVGVTVRDRRRRARTAPTAA</sequence>
<evidence type="ECO:0000313" key="2">
    <source>
        <dbReference type="EMBL" id="TWF82731.1"/>
    </source>
</evidence>
<proteinExistence type="predicted"/>
<feature type="transmembrane region" description="Helical" evidence="1">
    <location>
        <begin position="247"/>
        <end position="267"/>
    </location>
</feature>
<keyword evidence="1" id="KW-0812">Transmembrane</keyword>
<dbReference type="Proteomes" id="UP000317940">
    <property type="component" value="Unassembled WGS sequence"/>
</dbReference>
<dbReference type="AlphaFoldDB" id="A0A561T6I2"/>
<feature type="transmembrane region" description="Helical" evidence="1">
    <location>
        <begin position="111"/>
        <end position="132"/>
    </location>
</feature>
<name>A0A561T6I2_9ACTN</name>
<protein>
    <recommendedName>
        <fullName evidence="4">Peptide zinc metalloprotease protein</fullName>
    </recommendedName>
</protein>
<comment type="caution">
    <text evidence="2">The sequence shown here is derived from an EMBL/GenBank/DDBJ whole genome shotgun (WGS) entry which is preliminary data.</text>
</comment>
<dbReference type="RefSeq" id="WP_145910013.1">
    <property type="nucleotide sequence ID" value="NZ_BAAAMZ010000017.1"/>
</dbReference>
<gene>
    <name evidence="2" type="ORF">FHX73_14213</name>
</gene>
<keyword evidence="1" id="KW-0472">Membrane</keyword>
<feature type="transmembrane region" description="Helical" evidence="1">
    <location>
        <begin position="325"/>
        <end position="353"/>
    </location>
</feature>